<dbReference type="AlphaFoldDB" id="A0A8J2LUL6"/>
<keyword evidence="2" id="KW-1185">Reference proteome</keyword>
<organism evidence="1 2">
    <name type="scientific">Allacma fusca</name>
    <dbReference type="NCBI Taxonomy" id="39272"/>
    <lineage>
        <taxon>Eukaryota</taxon>
        <taxon>Metazoa</taxon>
        <taxon>Ecdysozoa</taxon>
        <taxon>Arthropoda</taxon>
        <taxon>Hexapoda</taxon>
        <taxon>Collembola</taxon>
        <taxon>Symphypleona</taxon>
        <taxon>Sminthuridae</taxon>
        <taxon>Allacma</taxon>
    </lineage>
</organism>
<gene>
    <name evidence="1" type="ORF">AFUS01_LOCUS47200</name>
</gene>
<accession>A0A8J2LUL6</accession>
<comment type="caution">
    <text evidence="1">The sequence shown here is derived from an EMBL/GenBank/DDBJ whole genome shotgun (WGS) entry which is preliminary data.</text>
</comment>
<name>A0A8J2LUL6_9HEXA</name>
<reference evidence="1" key="1">
    <citation type="submission" date="2021-06" db="EMBL/GenBank/DDBJ databases">
        <authorList>
            <person name="Hodson N. C."/>
            <person name="Mongue J. A."/>
            <person name="Jaron S. K."/>
        </authorList>
    </citation>
    <scope>NUCLEOTIDE SEQUENCE</scope>
</reference>
<dbReference type="EMBL" id="CAJVCH010571671">
    <property type="protein sequence ID" value="CAG7838211.1"/>
    <property type="molecule type" value="Genomic_DNA"/>
</dbReference>
<dbReference type="Proteomes" id="UP000708208">
    <property type="component" value="Unassembled WGS sequence"/>
</dbReference>
<evidence type="ECO:0000313" key="2">
    <source>
        <dbReference type="Proteomes" id="UP000708208"/>
    </source>
</evidence>
<evidence type="ECO:0000313" key="1">
    <source>
        <dbReference type="EMBL" id="CAG7838211.1"/>
    </source>
</evidence>
<proteinExistence type="predicted"/>
<protein>
    <submittedName>
        <fullName evidence="1">Uncharacterized protein</fullName>
    </submittedName>
</protein>
<sequence>MSDVPILRVRKFFPDFKENLSCHAVDCRSCPMLCGRSPRSKAASPPRSTILCQPSPPCFLARSQRSDSQLLLLMGTWPYQKFGG</sequence>